<keyword evidence="3" id="KW-0378">Hydrolase</keyword>
<keyword evidence="3" id="KW-0540">Nuclease</keyword>
<keyword evidence="3" id="KW-0255">Endonuclease</keyword>
<keyword evidence="1" id="KW-0238">DNA-binding</keyword>
<dbReference type="InterPro" id="IPR010095">
    <property type="entry name" value="Cas12f1-like_TNB"/>
</dbReference>
<evidence type="ECO:0000313" key="4">
    <source>
        <dbReference type="Proteomes" id="UP001163255"/>
    </source>
</evidence>
<dbReference type="PANTHER" id="PTHR36172">
    <property type="match status" value="1"/>
</dbReference>
<dbReference type="Pfam" id="PF07282">
    <property type="entry name" value="Cas12f1-like_TNB"/>
    <property type="match status" value="1"/>
</dbReference>
<gene>
    <name evidence="3" type="ORF">NX720_14625</name>
</gene>
<evidence type="ECO:0000256" key="1">
    <source>
        <dbReference type="ARBA" id="ARBA00023125"/>
    </source>
</evidence>
<sequence length="517" mass="58421">MQGLAQGSKNLPLLRKGDACSKGILTQNLSVTLPVLSTLNEKDCKPFWNQRCATIQPTLWLPQKTGSHDQDSNLSSGSLNYQEDKSKFWMTRMVPVKPLISMSLSVSLPRSATATTDSVPLKGAKIVASKRIRIYPENEPAYRDALALYRRSYNLAVERFRNDKYKDENGKFTNMRPSIKAQVEKEQKDNGRAYNSIISDNGTLAAATTFKSVCSKNKKLKGASGGFSEISFKSRKGSRHSFSIDRLPKGLNPCVNALGRIHLTEEVPAEAIGKSCVITCDKGRWFIQVQQHIELNADIQGAVRCVGIDPGVRTFATCFSDKEALIAGNDFAKKKLFPLMKRVDNLIGQKQKILNTQKGIKFPDMPQWAQDRIVNFDKEINRLKCKKDDIILDLHNRLAFELVSNYDVIFLPSFETRGMVTRKDKKVRTIRRNTCRQMLDLNHYGFKVRLKWYARKYGKHVVDCNEAYTSKTRSWDGSIDDRLGSSKVIKGNGFTVDRDINGARNVLLKNLTRQLEP</sequence>
<name>A0ABY6GN40_9GAMM</name>
<reference evidence="3" key="1">
    <citation type="submission" date="2022-10" db="EMBL/GenBank/DDBJ databases">
        <title>Completed Genome Sequence of two octocoral isolated bacterium, Endozoicomonas euniceicola EF212T and Endozoicomonas gorgoniicola PS125T.</title>
        <authorList>
            <person name="Chiou Y.-J."/>
            <person name="Chen Y.-H."/>
        </authorList>
    </citation>
    <scope>NUCLEOTIDE SEQUENCE</scope>
    <source>
        <strain evidence="3">EF212</strain>
    </source>
</reference>
<accession>A0ABY6GN40</accession>
<evidence type="ECO:0000259" key="2">
    <source>
        <dbReference type="Pfam" id="PF07282"/>
    </source>
</evidence>
<evidence type="ECO:0000313" key="3">
    <source>
        <dbReference type="EMBL" id="UYM14140.1"/>
    </source>
</evidence>
<dbReference type="GO" id="GO:0004519">
    <property type="term" value="F:endonuclease activity"/>
    <property type="evidence" value="ECO:0007669"/>
    <property type="project" value="UniProtKB-KW"/>
</dbReference>
<keyword evidence="4" id="KW-1185">Reference proteome</keyword>
<dbReference type="InterPro" id="IPR051491">
    <property type="entry name" value="Recombinase/Transposase-rel"/>
</dbReference>
<proteinExistence type="predicted"/>
<dbReference type="NCBIfam" id="NF040570">
    <property type="entry name" value="guided_TnpB"/>
    <property type="match status" value="1"/>
</dbReference>
<dbReference type="PANTHER" id="PTHR36172:SF1">
    <property type="entry name" value="RESOLVASE-RELATED"/>
    <property type="match status" value="1"/>
</dbReference>
<organism evidence="3 4">
    <name type="scientific">Endozoicomonas euniceicola</name>
    <dbReference type="NCBI Taxonomy" id="1234143"/>
    <lineage>
        <taxon>Bacteria</taxon>
        <taxon>Pseudomonadati</taxon>
        <taxon>Pseudomonadota</taxon>
        <taxon>Gammaproteobacteria</taxon>
        <taxon>Oceanospirillales</taxon>
        <taxon>Endozoicomonadaceae</taxon>
        <taxon>Endozoicomonas</taxon>
    </lineage>
</organism>
<dbReference type="EMBL" id="CP103300">
    <property type="protein sequence ID" value="UYM14140.1"/>
    <property type="molecule type" value="Genomic_DNA"/>
</dbReference>
<feature type="domain" description="Cas12f1-like TNB" evidence="2">
    <location>
        <begin position="443"/>
        <end position="506"/>
    </location>
</feature>
<dbReference type="Proteomes" id="UP001163255">
    <property type="component" value="Chromosome"/>
</dbReference>
<protein>
    <submittedName>
        <fullName evidence="3">RNA-guided endonuclease TnpB family protein</fullName>
    </submittedName>
</protein>